<dbReference type="EMBL" id="VZRA01000001">
    <property type="protein sequence ID" value="KAB0671497.1"/>
    <property type="molecule type" value="Genomic_DNA"/>
</dbReference>
<dbReference type="RefSeq" id="WP_151154954.1">
    <property type="nucleotide sequence ID" value="NZ_VZRA01000001.1"/>
</dbReference>
<evidence type="ECO:0000313" key="2">
    <source>
        <dbReference type="EMBL" id="KAB0671497.1"/>
    </source>
</evidence>
<protein>
    <recommendedName>
        <fullName evidence="4">Porin</fullName>
    </recommendedName>
</protein>
<evidence type="ECO:0000256" key="1">
    <source>
        <dbReference type="SAM" id="SignalP"/>
    </source>
</evidence>
<organism evidence="2 3">
    <name type="scientific">Oryzomonas sagensis</name>
    <dbReference type="NCBI Taxonomy" id="2603857"/>
    <lineage>
        <taxon>Bacteria</taxon>
        <taxon>Pseudomonadati</taxon>
        <taxon>Thermodesulfobacteriota</taxon>
        <taxon>Desulfuromonadia</taxon>
        <taxon>Geobacterales</taxon>
        <taxon>Geobacteraceae</taxon>
        <taxon>Oryzomonas</taxon>
    </lineage>
</organism>
<dbReference type="SUPFAM" id="SSF56935">
    <property type="entry name" value="Porins"/>
    <property type="match status" value="1"/>
</dbReference>
<dbReference type="Proteomes" id="UP000798046">
    <property type="component" value="Unassembled WGS sequence"/>
</dbReference>
<proteinExistence type="predicted"/>
<comment type="caution">
    <text evidence="2">The sequence shown here is derived from an EMBL/GenBank/DDBJ whole genome shotgun (WGS) entry which is preliminary data.</text>
</comment>
<sequence>MKIFWGLSAVALLLASPAMADEPVKSKFDLSIGGYVKLDYAYNSVKLNSPKLIPQMPAGGTASAQKDESTFTARESRLWFRAKGPDAFGAKTGSLVEVDFYGGGSSVNNETGTLRIRHAYGTLDWDTTHILFGQTWDIFGPAAANTVDFSVNGFTGTPNCPRVAQLRVTQDLAKNQDNKLSLMLGLQNPQQEYSTLTPNSYGPAVNAAGRLIYESKALGVAPGIGGKALQPLQVTLFGEAGTQKVTGNKAINVYGYGIYGFVPLLKSANGKNRAMTLSLETQAYIAAGLGDQQATGASTTGTLPNMSAARGFGVYGQLIFYPLQDMGVTAGYGRRQSMDYDSLGKTASAAGERYNQLIYANLAYDLNAAVRVATEYEFASTRYNVKPTGANSELGKANIYRLALYYYF</sequence>
<keyword evidence="3" id="KW-1185">Reference proteome</keyword>
<feature type="signal peptide" evidence="1">
    <location>
        <begin position="1"/>
        <end position="20"/>
    </location>
</feature>
<evidence type="ECO:0000313" key="3">
    <source>
        <dbReference type="Proteomes" id="UP000798046"/>
    </source>
</evidence>
<gene>
    <name evidence="2" type="ORF">F6V30_02650</name>
</gene>
<accession>A0ABQ6TRB2</accession>
<name>A0ABQ6TRB2_9BACT</name>
<reference evidence="2 3" key="1">
    <citation type="journal article" date="2020" name="Microorganisms">
        <title>Description of Three Novel Members in the Family Geobacteraceae, Oryzomonas japonicum gen. nov., sp. nov., Oryzomonas sagensis sp. nov., and Oryzomonas ruber sp. nov.</title>
        <authorList>
            <person name="Xu Z."/>
            <person name="Masuda Y."/>
            <person name="Hayakawa C."/>
            <person name="Ushijima N."/>
            <person name="Kawano K."/>
            <person name="Shiratori Y."/>
            <person name="Senoo K."/>
            <person name="Itoh H."/>
        </authorList>
    </citation>
    <scope>NUCLEOTIDE SEQUENCE [LARGE SCALE GENOMIC DNA]</scope>
    <source>
        <strain evidence="2 3">Red100</strain>
    </source>
</reference>
<keyword evidence="1" id="KW-0732">Signal</keyword>
<evidence type="ECO:0008006" key="4">
    <source>
        <dbReference type="Google" id="ProtNLM"/>
    </source>
</evidence>
<feature type="chain" id="PRO_5045911833" description="Porin" evidence="1">
    <location>
        <begin position="21"/>
        <end position="408"/>
    </location>
</feature>